<reference evidence="1 2" key="1">
    <citation type="submission" date="2017-11" db="EMBL/GenBank/DDBJ databases">
        <title>Genomic Encyclopedia of Archaeal and Bacterial Type Strains, Phase II (KMG-II): From Individual Species to Whole Genera.</title>
        <authorList>
            <person name="Goeker M."/>
        </authorList>
    </citation>
    <scope>NUCLEOTIDE SEQUENCE [LARGE SCALE GENOMIC DNA]</scope>
    <source>
        <strain evidence="1 2">DSM 11115</strain>
    </source>
</reference>
<sequence length="124" mass="14239">MEAPRKKLTIWNRWTTHLLVLVVGIAAGALVMQYSLLAGPYEMVPKEIVREPPPNATWCFPNTSLRAAQEFQRKLRQARTEEQGNDSATLRKVLTEYNLKSEFNKLLLIGARKERYEVLVRGVN</sequence>
<name>A0A2M9BMW9_9BACT</name>
<comment type="caution">
    <text evidence="1">The sequence shown here is derived from an EMBL/GenBank/DDBJ whole genome shotgun (WGS) entry which is preliminary data.</text>
</comment>
<dbReference type="EMBL" id="PGFA01000001">
    <property type="protein sequence ID" value="PJJ59240.1"/>
    <property type="molecule type" value="Genomic_DNA"/>
</dbReference>
<evidence type="ECO:0000313" key="2">
    <source>
        <dbReference type="Proteomes" id="UP000228535"/>
    </source>
</evidence>
<dbReference type="AlphaFoldDB" id="A0A2M9BMW9"/>
<keyword evidence="2" id="KW-1185">Reference proteome</keyword>
<evidence type="ECO:0000313" key="1">
    <source>
        <dbReference type="EMBL" id="PJJ59240.1"/>
    </source>
</evidence>
<gene>
    <name evidence="1" type="ORF">CLV45_0656</name>
</gene>
<protein>
    <submittedName>
        <fullName evidence="1">Uncharacterized protein</fullName>
    </submittedName>
</protein>
<accession>A0A2M9BMW9</accession>
<dbReference type="Proteomes" id="UP000228535">
    <property type="component" value="Unassembled WGS sequence"/>
</dbReference>
<organism evidence="1 2">
    <name type="scientific">Hymenobacter chitinivorans DSM 11115</name>
    <dbReference type="NCBI Taxonomy" id="1121954"/>
    <lineage>
        <taxon>Bacteria</taxon>
        <taxon>Pseudomonadati</taxon>
        <taxon>Bacteroidota</taxon>
        <taxon>Cytophagia</taxon>
        <taxon>Cytophagales</taxon>
        <taxon>Hymenobacteraceae</taxon>
        <taxon>Hymenobacter</taxon>
    </lineage>
</organism>
<proteinExistence type="predicted"/>